<dbReference type="EMBL" id="ACRO01000006">
    <property type="protein sequence ID" value="EGF85775.1"/>
    <property type="molecule type" value="Genomic_DNA"/>
</dbReference>
<dbReference type="Proteomes" id="UP000004773">
    <property type="component" value="Unassembled WGS sequence"/>
</dbReference>
<proteinExistence type="predicted"/>
<organism evidence="1 2">
    <name type="scientific">Gemella haemolysans M341</name>
    <dbReference type="NCBI Taxonomy" id="562981"/>
    <lineage>
        <taxon>Bacteria</taxon>
        <taxon>Bacillati</taxon>
        <taxon>Bacillota</taxon>
        <taxon>Bacilli</taxon>
        <taxon>Bacillales</taxon>
        <taxon>Gemellaceae</taxon>
        <taxon>Gemella</taxon>
    </lineage>
</organism>
<sequence>MHVSYNWTSTANDSEEILATALNHELVAKFAKSL</sequence>
<accession>A0AA87DPY5</accession>
<dbReference type="AlphaFoldDB" id="A0AA87DPY5"/>
<gene>
    <name evidence="1" type="ORF">HMPREF0428_00617</name>
</gene>
<evidence type="ECO:0000313" key="1">
    <source>
        <dbReference type="EMBL" id="EGF85775.1"/>
    </source>
</evidence>
<name>A0AA87DPY5_9BACL</name>
<evidence type="ECO:0000313" key="2">
    <source>
        <dbReference type="Proteomes" id="UP000004773"/>
    </source>
</evidence>
<comment type="caution">
    <text evidence="1">The sequence shown here is derived from an EMBL/GenBank/DDBJ whole genome shotgun (WGS) entry which is preliminary data.</text>
</comment>
<reference evidence="1 2" key="1">
    <citation type="submission" date="2011-03" db="EMBL/GenBank/DDBJ databases">
        <title>The Genome Sequence of Gemella haemolysans M341.</title>
        <authorList>
            <consortium name="The Broad Institute Genome Sequencing Platform"/>
            <consortium name="The Broad Institute Genome Sequencing Center for Infectious Disease"/>
            <person name="Earl A."/>
            <person name="Ward D."/>
            <person name="Feldgarden M."/>
            <person name="Gevers D."/>
            <person name="Sibley C.D."/>
            <person name="Field T.R."/>
            <person name="Grinwis M."/>
            <person name="Eshaghurshan C.S."/>
            <person name="Surette M.G."/>
            <person name="Young S.K."/>
            <person name="Zeng Q."/>
            <person name="Gargeya S."/>
            <person name="Fitzgerald M."/>
            <person name="Haas B."/>
            <person name="Abouelleil A."/>
            <person name="Alvarado L."/>
            <person name="Arachchi H.M."/>
            <person name="Berlin A."/>
            <person name="Brown A."/>
            <person name="Chapman S.B."/>
            <person name="Chen Z."/>
            <person name="Dunbar C."/>
            <person name="Freedman E."/>
            <person name="Gearin G."/>
            <person name="Gellesch M."/>
            <person name="Goldberg J."/>
            <person name="Griggs A."/>
            <person name="Gujja S."/>
            <person name="Heilman E.R."/>
            <person name="Heiman D."/>
            <person name="Howarth C."/>
            <person name="Larson L."/>
            <person name="Lui A."/>
            <person name="MacDonald P.J.P."/>
            <person name="Mehta T."/>
            <person name="Montmayeur A."/>
            <person name="Murphy C."/>
            <person name="Neiman D."/>
            <person name="Pearson M."/>
            <person name="Priest M."/>
            <person name="Roberts A."/>
            <person name="Saif S."/>
            <person name="Shea T."/>
            <person name="Shenoy N."/>
            <person name="Sisk P."/>
            <person name="Stolte C."/>
            <person name="Sykes S."/>
            <person name="White J."/>
            <person name="Yandava C."/>
            <person name="Wortman J."/>
            <person name="Nusbaum C."/>
            <person name="Birren B."/>
        </authorList>
    </citation>
    <scope>NUCLEOTIDE SEQUENCE [LARGE SCALE GENOMIC DNA]</scope>
    <source>
        <strain evidence="1 2">M341</strain>
    </source>
</reference>
<protein>
    <submittedName>
        <fullName evidence="1">Uncharacterized protein</fullName>
    </submittedName>
</protein>